<keyword evidence="1" id="KW-1133">Transmembrane helix</keyword>
<keyword evidence="3" id="KW-1185">Reference proteome</keyword>
<dbReference type="PANTHER" id="PTHR34219:SF3">
    <property type="entry name" value="BLL7967 PROTEIN"/>
    <property type="match status" value="1"/>
</dbReference>
<keyword evidence="1" id="KW-0812">Transmembrane</keyword>
<reference evidence="3" key="1">
    <citation type="submission" date="2018-05" db="EMBL/GenBank/DDBJ databases">
        <authorList>
            <person name="Li X."/>
        </authorList>
    </citation>
    <scope>NUCLEOTIDE SEQUENCE [LARGE SCALE GENOMIC DNA]</scope>
    <source>
        <strain evidence="3">LX32</strain>
    </source>
</reference>
<dbReference type="RefSeq" id="WP_111527903.1">
    <property type="nucleotide sequence ID" value="NZ_JBHRSG010000002.1"/>
</dbReference>
<keyword evidence="1" id="KW-0472">Membrane</keyword>
<dbReference type="PANTHER" id="PTHR34219">
    <property type="entry name" value="IRON-REGULATED INNER MEMBRANE PROTEIN-RELATED"/>
    <property type="match status" value="1"/>
</dbReference>
<evidence type="ECO:0008006" key="4">
    <source>
        <dbReference type="Google" id="ProtNLM"/>
    </source>
</evidence>
<dbReference type="Pfam" id="PF03929">
    <property type="entry name" value="PepSY_TM"/>
    <property type="match status" value="1"/>
</dbReference>
<feature type="transmembrane region" description="Helical" evidence="1">
    <location>
        <begin position="201"/>
        <end position="222"/>
    </location>
</feature>
<dbReference type="InterPro" id="IPR005625">
    <property type="entry name" value="PepSY-ass_TM"/>
</dbReference>
<feature type="transmembrane region" description="Helical" evidence="1">
    <location>
        <begin position="12"/>
        <end position="35"/>
    </location>
</feature>
<sequence length="240" mass="26613">MLRVALQFHKWIALVVGIQVLGWVLGGLIMTAIPIERVHGDNHLAAPVLPPIDLKRLVPLEKELATADMTDVGSATLKNTPRGPIWVLKSAAGSEGWWNAYTGENIDEITKAEAQTYAQQAYRGAGRLQAVVYKETAPKEAQVSGPLWQASFSDTEHTRLYLDAFTGEVLSRRSSLWGLYDFFYQIHIMNFGDSRTYNHPVIVIAAGLTLVIVLTGVVLLWIRLSHDVRRVLGRRPTTSG</sequence>
<dbReference type="AlphaFoldDB" id="A0A328AH87"/>
<dbReference type="Proteomes" id="UP000249254">
    <property type="component" value="Unassembled WGS sequence"/>
</dbReference>
<proteinExistence type="predicted"/>
<dbReference type="OrthoDB" id="9806195at2"/>
<evidence type="ECO:0000256" key="1">
    <source>
        <dbReference type="SAM" id="Phobius"/>
    </source>
</evidence>
<accession>A0A328AH87</accession>
<comment type="caution">
    <text evidence="2">The sequence shown here is derived from an EMBL/GenBank/DDBJ whole genome shotgun (WGS) entry which is preliminary data.</text>
</comment>
<evidence type="ECO:0000313" key="3">
    <source>
        <dbReference type="Proteomes" id="UP000249254"/>
    </source>
</evidence>
<organism evidence="2 3">
    <name type="scientific">Phenylobacterium soli</name>
    <dbReference type="NCBI Taxonomy" id="2170551"/>
    <lineage>
        <taxon>Bacteria</taxon>
        <taxon>Pseudomonadati</taxon>
        <taxon>Pseudomonadota</taxon>
        <taxon>Alphaproteobacteria</taxon>
        <taxon>Caulobacterales</taxon>
        <taxon>Caulobacteraceae</taxon>
        <taxon>Phenylobacterium</taxon>
    </lineage>
</organism>
<gene>
    <name evidence="2" type="ORF">DJ017_06275</name>
</gene>
<protein>
    <recommendedName>
        <fullName evidence="4">PepSY domain-containing protein</fullName>
    </recommendedName>
</protein>
<name>A0A328AH87_9CAUL</name>
<evidence type="ECO:0000313" key="2">
    <source>
        <dbReference type="EMBL" id="RAK54152.1"/>
    </source>
</evidence>
<dbReference type="EMBL" id="QFYQ01000001">
    <property type="protein sequence ID" value="RAK54152.1"/>
    <property type="molecule type" value="Genomic_DNA"/>
</dbReference>